<name>A0ABU8QI87_9RHOB</name>
<dbReference type="InterPro" id="IPR005119">
    <property type="entry name" value="LysR_subst-bd"/>
</dbReference>
<keyword evidence="4" id="KW-0804">Transcription</keyword>
<dbReference type="InterPro" id="IPR036390">
    <property type="entry name" value="WH_DNA-bd_sf"/>
</dbReference>
<reference evidence="6 7" key="1">
    <citation type="submission" date="2024-03" db="EMBL/GenBank/DDBJ databases">
        <title>Cognatishimia coralii sp. nov., a marine bacterium isolated from coral surrounding seawater.</title>
        <authorList>
            <person name="Liu X."/>
            <person name="Liu S."/>
            <person name="Sun H."/>
            <person name="Zhang Y."/>
        </authorList>
    </citation>
    <scope>NUCLEOTIDE SEQUENCE [LARGE SCALE GENOMIC DNA]</scope>
    <source>
        <strain evidence="6 7">D5M38</strain>
    </source>
</reference>
<dbReference type="SUPFAM" id="SSF53850">
    <property type="entry name" value="Periplasmic binding protein-like II"/>
    <property type="match status" value="1"/>
</dbReference>
<evidence type="ECO:0000256" key="3">
    <source>
        <dbReference type="ARBA" id="ARBA00023125"/>
    </source>
</evidence>
<dbReference type="SUPFAM" id="SSF46785">
    <property type="entry name" value="Winged helix' DNA-binding domain"/>
    <property type="match status" value="1"/>
</dbReference>
<dbReference type="Pfam" id="PF03466">
    <property type="entry name" value="LysR_substrate"/>
    <property type="match status" value="1"/>
</dbReference>
<dbReference type="InterPro" id="IPR050950">
    <property type="entry name" value="HTH-type_LysR_regulators"/>
</dbReference>
<evidence type="ECO:0000256" key="1">
    <source>
        <dbReference type="ARBA" id="ARBA00009437"/>
    </source>
</evidence>
<keyword evidence="2" id="KW-0805">Transcription regulation</keyword>
<dbReference type="Proteomes" id="UP001368270">
    <property type="component" value="Unassembled WGS sequence"/>
</dbReference>
<evidence type="ECO:0000313" key="7">
    <source>
        <dbReference type="Proteomes" id="UP001368270"/>
    </source>
</evidence>
<dbReference type="RefSeq" id="WP_339403963.1">
    <property type="nucleotide sequence ID" value="NZ_JBBGAZ010000007.1"/>
</dbReference>
<evidence type="ECO:0000256" key="2">
    <source>
        <dbReference type="ARBA" id="ARBA00023015"/>
    </source>
</evidence>
<dbReference type="PROSITE" id="PS50931">
    <property type="entry name" value="HTH_LYSR"/>
    <property type="match status" value="1"/>
</dbReference>
<keyword evidence="3" id="KW-0238">DNA-binding</keyword>
<accession>A0ABU8QI87</accession>
<sequence>MSINYDFGDLEAFLAVKDTGSFHKAGTKLNLSQSAITRRIRKLEDALDSQLFVRTTRSVKPTLAAKRLQARAEAMLEDARETSEAMRDESVAFAHQRNALITVAVIPTVIERIVLPALQQFRDDGYSARVRILDLATNEVADAVAEGEADFGISSIPSLEATTQFEPLFEEQIVVALPKNHPLADSHEIGWNDLRELSLILPSRGTGNRVLIDEALARARQKVTWSFEVVRTATSLEMVRNGLGAALIPESAMVGAEVVGIPLKDASLKRSIGILRRTNHVETSNVKALMKAVKHITE</sequence>
<proteinExistence type="inferred from homology"/>
<dbReference type="PANTHER" id="PTHR30419">
    <property type="entry name" value="HTH-TYPE TRANSCRIPTIONAL REGULATOR YBHD"/>
    <property type="match status" value="1"/>
</dbReference>
<dbReference type="CDD" id="cd08440">
    <property type="entry name" value="PBP2_LTTR_like_4"/>
    <property type="match status" value="1"/>
</dbReference>
<comment type="caution">
    <text evidence="6">The sequence shown here is derived from an EMBL/GenBank/DDBJ whole genome shotgun (WGS) entry which is preliminary data.</text>
</comment>
<feature type="domain" description="HTH lysR-type" evidence="5">
    <location>
        <begin position="5"/>
        <end position="62"/>
    </location>
</feature>
<dbReference type="Gene3D" id="1.10.10.10">
    <property type="entry name" value="Winged helix-like DNA-binding domain superfamily/Winged helix DNA-binding domain"/>
    <property type="match status" value="1"/>
</dbReference>
<dbReference type="InterPro" id="IPR036388">
    <property type="entry name" value="WH-like_DNA-bd_sf"/>
</dbReference>
<gene>
    <name evidence="6" type="ORF">WG622_12835</name>
</gene>
<dbReference type="EMBL" id="JBBGAZ010000007">
    <property type="protein sequence ID" value="MEJ5219134.1"/>
    <property type="molecule type" value="Genomic_DNA"/>
</dbReference>
<dbReference type="PRINTS" id="PR00039">
    <property type="entry name" value="HTHLYSR"/>
</dbReference>
<dbReference type="Pfam" id="PF00126">
    <property type="entry name" value="HTH_1"/>
    <property type="match status" value="1"/>
</dbReference>
<protein>
    <submittedName>
        <fullName evidence="6">LysR family transcriptional regulator</fullName>
    </submittedName>
</protein>
<keyword evidence="7" id="KW-1185">Reference proteome</keyword>
<evidence type="ECO:0000259" key="5">
    <source>
        <dbReference type="PROSITE" id="PS50931"/>
    </source>
</evidence>
<evidence type="ECO:0000256" key="4">
    <source>
        <dbReference type="ARBA" id="ARBA00023163"/>
    </source>
</evidence>
<evidence type="ECO:0000313" key="6">
    <source>
        <dbReference type="EMBL" id="MEJ5219134.1"/>
    </source>
</evidence>
<dbReference type="PANTHER" id="PTHR30419:SF8">
    <property type="entry name" value="NITROGEN ASSIMILATION TRANSCRIPTIONAL ACTIVATOR-RELATED"/>
    <property type="match status" value="1"/>
</dbReference>
<comment type="similarity">
    <text evidence="1">Belongs to the LysR transcriptional regulatory family.</text>
</comment>
<dbReference type="Gene3D" id="3.40.190.290">
    <property type="match status" value="1"/>
</dbReference>
<dbReference type="InterPro" id="IPR000847">
    <property type="entry name" value="LysR_HTH_N"/>
</dbReference>
<organism evidence="6 7">
    <name type="scientific">Cognatishimia coralii</name>
    <dbReference type="NCBI Taxonomy" id="3083254"/>
    <lineage>
        <taxon>Bacteria</taxon>
        <taxon>Pseudomonadati</taxon>
        <taxon>Pseudomonadota</taxon>
        <taxon>Alphaproteobacteria</taxon>
        <taxon>Rhodobacterales</taxon>
        <taxon>Paracoccaceae</taxon>
        <taxon>Cognatishimia</taxon>
    </lineage>
</organism>